<evidence type="ECO:0000256" key="1">
    <source>
        <dbReference type="SAM" id="MobiDB-lite"/>
    </source>
</evidence>
<dbReference type="Pfam" id="PF03781">
    <property type="entry name" value="FGE-sulfatase"/>
    <property type="match status" value="1"/>
</dbReference>
<dbReference type="InterPro" id="IPR016187">
    <property type="entry name" value="CTDL_fold"/>
</dbReference>
<dbReference type="InterPro" id="IPR051043">
    <property type="entry name" value="Sulfatase_Mod_Factor_Kinase"/>
</dbReference>
<dbReference type="Gene3D" id="3.90.1580.10">
    <property type="entry name" value="paralog of FGE (formylglycine-generating enzyme)"/>
    <property type="match status" value="1"/>
</dbReference>
<dbReference type="PANTHER" id="PTHR23150:SF19">
    <property type="entry name" value="FORMYLGLYCINE-GENERATING ENZYME"/>
    <property type="match status" value="1"/>
</dbReference>
<feature type="domain" description="Sulfatase-modifying factor enzyme-like" evidence="2">
    <location>
        <begin position="3"/>
        <end position="282"/>
    </location>
</feature>
<reference evidence="3" key="1">
    <citation type="submission" date="2021-08" db="EMBL/GenBank/DDBJ databases">
        <title>Hoeflea bacterium WL0058 sp. nov., isolated from the sediment.</title>
        <authorList>
            <person name="Wang L."/>
            <person name="Zhang D."/>
        </authorList>
    </citation>
    <scope>NUCLEOTIDE SEQUENCE</scope>
    <source>
        <strain evidence="3">WL0058</strain>
    </source>
</reference>
<dbReference type="AlphaFoldDB" id="A0AAE2ZNK2"/>
<organism evidence="3 4">
    <name type="scientific">Flavimaribacter sediminis</name>
    <dbReference type="NCBI Taxonomy" id="2865987"/>
    <lineage>
        <taxon>Bacteria</taxon>
        <taxon>Pseudomonadati</taxon>
        <taxon>Pseudomonadota</taxon>
        <taxon>Alphaproteobacteria</taxon>
        <taxon>Hyphomicrobiales</taxon>
        <taxon>Rhizobiaceae</taxon>
        <taxon>Flavimaribacter</taxon>
    </lineage>
</organism>
<proteinExistence type="predicted"/>
<name>A0AAE2ZNK2_9HYPH</name>
<evidence type="ECO:0000259" key="2">
    <source>
        <dbReference type="Pfam" id="PF03781"/>
    </source>
</evidence>
<evidence type="ECO:0000313" key="4">
    <source>
        <dbReference type="Proteomes" id="UP001196509"/>
    </source>
</evidence>
<dbReference type="GO" id="GO:0120147">
    <property type="term" value="F:formylglycine-generating oxidase activity"/>
    <property type="evidence" value="ECO:0007669"/>
    <property type="project" value="TreeGrafter"/>
</dbReference>
<sequence>MQQIPGGSFDMGGEDADGFPADGEGPIRSVETASFLIDSCAVTTSEFARFVERTGYVTDAERYGWSFVFAAAVHPAAFGHIMDGRLPGTPWWLAVKGACWKCPDGPGSDWRDRPDHPVVHVSWNDAQAFASACGRRLPTEAEWEKAARGGRNQSRFPWGDELEPDGRHMCNVWQGRFPTDNTAADGFLMTAPVRSFEPNGYGLYNTAGNVWEWCNDGWSPVWHVEETTATRVNPVGPSNDEAKVIRGGSYLCHASYCNRYRLSARTFNSPDSSAANTGFRCAL</sequence>
<protein>
    <submittedName>
        <fullName evidence="3">Formylglycine-generating enzyme family protein</fullName>
    </submittedName>
</protein>
<dbReference type="SUPFAM" id="SSF56436">
    <property type="entry name" value="C-type lectin-like"/>
    <property type="match status" value="1"/>
</dbReference>
<feature type="region of interest" description="Disordered" evidence="1">
    <location>
        <begin position="1"/>
        <end position="21"/>
    </location>
</feature>
<dbReference type="InterPro" id="IPR042095">
    <property type="entry name" value="SUMF_sf"/>
</dbReference>
<evidence type="ECO:0000313" key="3">
    <source>
        <dbReference type="EMBL" id="MBW8639903.1"/>
    </source>
</evidence>
<comment type="caution">
    <text evidence="3">The sequence shown here is derived from an EMBL/GenBank/DDBJ whole genome shotgun (WGS) entry which is preliminary data.</text>
</comment>
<dbReference type="EMBL" id="JAICBX010000005">
    <property type="protein sequence ID" value="MBW8639903.1"/>
    <property type="molecule type" value="Genomic_DNA"/>
</dbReference>
<keyword evidence="4" id="KW-1185">Reference proteome</keyword>
<dbReference type="PANTHER" id="PTHR23150">
    <property type="entry name" value="SULFATASE MODIFYING FACTOR 1, 2"/>
    <property type="match status" value="1"/>
</dbReference>
<dbReference type="InterPro" id="IPR005532">
    <property type="entry name" value="SUMF_dom"/>
</dbReference>
<dbReference type="Proteomes" id="UP001196509">
    <property type="component" value="Unassembled WGS sequence"/>
</dbReference>
<accession>A0AAE2ZNK2</accession>
<gene>
    <name evidence="3" type="ORF">K1W69_22095</name>
</gene>